<sequence length="52" mass="5732">MKSMPKSHNALNNLKFTGALPPTKQNIRIFAHRAKAGCASEVMRIFALPLPL</sequence>
<dbReference type="Proteomes" id="UP000003246">
    <property type="component" value="Unassembled WGS sequence"/>
</dbReference>
<gene>
    <name evidence="1" type="ORF">HMPREF1016_01743</name>
</gene>
<evidence type="ECO:0000313" key="2">
    <source>
        <dbReference type="Proteomes" id="UP000003246"/>
    </source>
</evidence>
<proteinExistence type="predicted"/>
<dbReference type="HOGENOM" id="CLU_3076654_0_0_10"/>
<evidence type="ECO:0000313" key="1">
    <source>
        <dbReference type="EMBL" id="EFV30020.1"/>
    </source>
</evidence>
<dbReference type="AlphaFoldDB" id="E5WYL1"/>
<comment type="caution">
    <text evidence="1">The sequence shown here is derived from an EMBL/GenBank/DDBJ whole genome shotgun (WGS) entry which is preliminary data.</text>
</comment>
<protein>
    <submittedName>
        <fullName evidence="1">Uncharacterized protein</fullName>
    </submittedName>
</protein>
<accession>E5WYL1</accession>
<dbReference type="EMBL" id="ACWG01000019">
    <property type="protein sequence ID" value="EFV30020.1"/>
    <property type="molecule type" value="Genomic_DNA"/>
</dbReference>
<reference evidence="1 2" key="1">
    <citation type="submission" date="2010-10" db="EMBL/GenBank/DDBJ databases">
        <title>The Genome Sequence of Bacteroides eggerthii strain 1_2_48FAA.</title>
        <authorList>
            <consortium name="The Broad Institute Genome Sequencing Platform"/>
            <person name="Ward D."/>
            <person name="Earl A."/>
            <person name="Feldgarden M."/>
            <person name="Young S.K."/>
            <person name="Gargeya S."/>
            <person name="Zeng Q."/>
            <person name="Alvarado L."/>
            <person name="Berlin A."/>
            <person name="Bochicchio J."/>
            <person name="Chapman S.B."/>
            <person name="Chen Z."/>
            <person name="Freedman E."/>
            <person name="Gellesch M."/>
            <person name="Goldberg J."/>
            <person name="Griggs A."/>
            <person name="Gujja S."/>
            <person name="Heilman E."/>
            <person name="Heiman D."/>
            <person name="Howarth C."/>
            <person name="Mehta T."/>
            <person name="Neiman D."/>
            <person name="Pearson M."/>
            <person name="Roberts A."/>
            <person name="Saif S."/>
            <person name="Shea T."/>
            <person name="Shenoy N."/>
            <person name="Sisk P."/>
            <person name="Stolte C."/>
            <person name="Sykes S."/>
            <person name="White J."/>
            <person name="Yandava C."/>
            <person name="Allen-Vercoe E."/>
            <person name="Ambrose C."/>
            <person name="Strauss J."/>
            <person name="Daigneault M."/>
            <person name="Haas B."/>
            <person name="Nusbaum C."/>
            <person name="Birren B."/>
        </authorList>
    </citation>
    <scope>NUCLEOTIDE SEQUENCE [LARGE SCALE GENOMIC DNA]</scope>
    <source>
        <strain evidence="1 2">1_2_48FAA</strain>
    </source>
</reference>
<organism evidence="1 2">
    <name type="scientific">Bacteroides eggerthii 1_2_48FAA</name>
    <dbReference type="NCBI Taxonomy" id="665953"/>
    <lineage>
        <taxon>Bacteria</taxon>
        <taxon>Pseudomonadati</taxon>
        <taxon>Bacteroidota</taxon>
        <taxon>Bacteroidia</taxon>
        <taxon>Bacteroidales</taxon>
        <taxon>Bacteroidaceae</taxon>
        <taxon>Bacteroides</taxon>
    </lineage>
</organism>
<name>E5WYL1_9BACE</name>